<dbReference type="RefSeq" id="WP_014245602.1">
    <property type="nucleotide sequence ID" value="NC_016620.1"/>
</dbReference>
<dbReference type="STRING" id="862908.BMS_3073"/>
<evidence type="ECO:0000313" key="1">
    <source>
        <dbReference type="EMBL" id="CBW27831.1"/>
    </source>
</evidence>
<name>E1WZE3_HALMS</name>
<reference evidence="2" key="1">
    <citation type="journal article" date="2013" name="ISME J.">
        <title>A small predatory core genome in the divergent marine Bacteriovorax marinus SJ and the terrestrial Bdellovibrio bacteriovorus.</title>
        <authorList>
            <person name="Crossman L.C."/>
            <person name="Chen H."/>
            <person name="Cerdeno-Tarraga A.M."/>
            <person name="Brooks K."/>
            <person name="Quail M.A."/>
            <person name="Pineiro S.A."/>
            <person name="Hobley L."/>
            <person name="Sockett R.E."/>
            <person name="Bentley S.D."/>
            <person name="Parkhill J."/>
            <person name="Williams H.N."/>
            <person name="Stine O.C."/>
        </authorList>
    </citation>
    <scope>NUCLEOTIDE SEQUENCE [LARGE SCALE GENOMIC DNA]</scope>
    <source>
        <strain evidence="2">ATCC BAA-682 / DSM 15412 / SJ</strain>
    </source>
</reference>
<keyword evidence="2" id="KW-1185">Reference proteome</keyword>
<evidence type="ECO:0000313" key="2">
    <source>
        <dbReference type="Proteomes" id="UP000008963"/>
    </source>
</evidence>
<sequence>MKKQTNFLITTVLILLNLPVLAEVPIAKREGVSSEYLSCKLYENKRTLTLRQRGARNIEESEELLVPHSIINDHATSAIEARGRASYRWLAHQETYYVQGHKFYATGYENISNSSPASEVLINLINSICDLPQRDFRIFGDFIFNLKIEDKIFKDRVKIQLLRNGDNIPKVVGSYSVPLSFSSPISELTYREDSFSFKIRVKENGQDYYAQFEGQFTGQDSLRGRAVILPERSFLGSFSGERIKK</sequence>
<dbReference type="AlphaFoldDB" id="E1WZE3"/>
<proteinExistence type="predicted"/>
<gene>
    <name evidence="1" type="ordered locus">BMS_3073</name>
</gene>
<dbReference type="KEGG" id="bmx:BMS_3073"/>
<dbReference type="PATRIC" id="fig|862908.3.peg.2938"/>
<dbReference type="Proteomes" id="UP000008963">
    <property type="component" value="Chromosome"/>
</dbReference>
<dbReference type="HOGENOM" id="CLU_1132353_0_0_7"/>
<organism evidence="1 2">
    <name type="scientific">Halobacteriovorax marinus (strain ATCC BAA-682 / DSM 15412 / SJ)</name>
    <name type="common">Bacteriovorax marinus</name>
    <dbReference type="NCBI Taxonomy" id="862908"/>
    <lineage>
        <taxon>Bacteria</taxon>
        <taxon>Pseudomonadati</taxon>
        <taxon>Bdellovibrionota</taxon>
        <taxon>Bacteriovoracia</taxon>
        <taxon>Bacteriovoracales</taxon>
        <taxon>Halobacteriovoraceae</taxon>
        <taxon>Halobacteriovorax</taxon>
    </lineage>
</organism>
<dbReference type="EMBL" id="FQ312005">
    <property type="protein sequence ID" value="CBW27831.1"/>
    <property type="molecule type" value="Genomic_DNA"/>
</dbReference>
<accession>E1WZE3</accession>
<protein>
    <submittedName>
        <fullName evidence="1">Membrane protein</fullName>
    </submittedName>
</protein>